<gene>
    <name evidence="3" type="ORF">GOCE00092_LOCUS5947</name>
</gene>
<feature type="region of interest" description="Disordered" evidence="1">
    <location>
        <begin position="467"/>
        <end position="572"/>
    </location>
</feature>
<feature type="compositionally biased region" description="Basic and acidic residues" evidence="1">
    <location>
        <begin position="467"/>
        <end position="485"/>
    </location>
</feature>
<dbReference type="EMBL" id="HBGK01011403">
    <property type="protein sequence ID" value="CAD9277038.1"/>
    <property type="molecule type" value="Transcribed_RNA"/>
</dbReference>
<dbReference type="Gene3D" id="1.10.238.10">
    <property type="entry name" value="EF-hand"/>
    <property type="match status" value="1"/>
</dbReference>
<evidence type="ECO:0000313" key="3">
    <source>
        <dbReference type="EMBL" id="CAD9277038.1"/>
    </source>
</evidence>
<evidence type="ECO:0000256" key="1">
    <source>
        <dbReference type="SAM" id="MobiDB-lite"/>
    </source>
</evidence>
<dbReference type="SUPFAM" id="SSF47473">
    <property type="entry name" value="EF-hand"/>
    <property type="match status" value="1"/>
</dbReference>
<dbReference type="InterPro" id="IPR011992">
    <property type="entry name" value="EF-hand-dom_pair"/>
</dbReference>
<dbReference type="AlphaFoldDB" id="A0A7S1Y281"/>
<organism evidence="3">
    <name type="scientific">Grammatophora oceanica</name>
    <dbReference type="NCBI Taxonomy" id="210454"/>
    <lineage>
        <taxon>Eukaryota</taxon>
        <taxon>Sar</taxon>
        <taxon>Stramenopiles</taxon>
        <taxon>Ochrophyta</taxon>
        <taxon>Bacillariophyta</taxon>
        <taxon>Fragilariophyceae</taxon>
        <taxon>Fragilariophycidae</taxon>
        <taxon>Rhabdonematales</taxon>
        <taxon>Grammatophoraceae</taxon>
        <taxon>Grammatophora</taxon>
    </lineage>
</organism>
<feature type="compositionally biased region" description="Basic and acidic residues" evidence="1">
    <location>
        <begin position="340"/>
        <end position="350"/>
    </location>
</feature>
<proteinExistence type="predicted"/>
<protein>
    <recommendedName>
        <fullName evidence="2">EF-hand domain-containing protein</fullName>
    </recommendedName>
</protein>
<dbReference type="GO" id="GO:0005509">
    <property type="term" value="F:calcium ion binding"/>
    <property type="evidence" value="ECO:0007669"/>
    <property type="project" value="InterPro"/>
</dbReference>
<accession>A0A7S1Y281</accession>
<name>A0A7S1Y281_9STRA</name>
<dbReference type="InterPro" id="IPR002048">
    <property type="entry name" value="EF_hand_dom"/>
</dbReference>
<feature type="domain" description="EF-hand" evidence="2">
    <location>
        <begin position="169"/>
        <end position="204"/>
    </location>
</feature>
<sequence length="572" mass="64366">MEKYKGREDVMLEKMKKKYGPTVDLPLLDATEVVEELPTPAMDHSEETHFQAEDGSNSFSLNASKLLTETREVDPLPVEEMTGPNPLRSQLISFYKKHNPSRIDTVDKQLKLYSGRESEMLEKMYEKYGVRVVEFSSLDRSPSPGTLEELPPDQNEELFAIGTSSTGYVDIVEAMEIFNELDRNRRAWLPIDDFETMVALLGLEFTELELASHRQFIDGERTGRFSRDRFSSWYLKLLKGVPADEMNEKAVVADGKDHDLVDAERAFDSLDTSGTRSLPASTFDELITMVGQSLSERELDLTKSLLDPTKTGEMSREAFLGWFLTRLKVTEPDPLIGQEVGHEHEEEREQQQQQQRSPTKKTSAELDSMVEYLNQMSVDGALEVSYLSDFLEGALHSSFLAAILGEDDADFSERDINIVLGALSDDQGMVKTEEFVQWYIGWLSSRTGDGLVGLSFVDDDEDDPELLRAEERKPPPIPDGKEKAFAKGGIEPRSSRVASEHGRHQPKQQESKSPSYSIEMWYASDKSSPSRVGRLSPKALLEHEMASSEGVSGYALSPLTVPNDEEDHAKER</sequence>
<feature type="compositionally biased region" description="Basic and acidic residues" evidence="1">
    <location>
        <begin position="498"/>
        <end position="510"/>
    </location>
</feature>
<dbReference type="PROSITE" id="PS50222">
    <property type="entry name" value="EF_HAND_2"/>
    <property type="match status" value="1"/>
</dbReference>
<evidence type="ECO:0000259" key="2">
    <source>
        <dbReference type="PROSITE" id="PS50222"/>
    </source>
</evidence>
<feature type="region of interest" description="Disordered" evidence="1">
    <location>
        <begin position="340"/>
        <end position="363"/>
    </location>
</feature>
<reference evidence="3" key="1">
    <citation type="submission" date="2021-01" db="EMBL/GenBank/DDBJ databases">
        <authorList>
            <person name="Corre E."/>
            <person name="Pelletier E."/>
            <person name="Niang G."/>
            <person name="Scheremetjew M."/>
            <person name="Finn R."/>
            <person name="Kale V."/>
            <person name="Holt S."/>
            <person name="Cochrane G."/>
            <person name="Meng A."/>
            <person name="Brown T."/>
            <person name="Cohen L."/>
        </authorList>
    </citation>
    <scope>NUCLEOTIDE SEQUENCE</scope>
    <source>
        <strain evidence="3">CCMP 410</strain>
    </source>
</reference>